<gene>
    <name evidence="1" type="ORF">CBM2636_P10008</name>
</gene>
<protein>
    <submittedName>
        <fullName evidence="1">Uncharacterized protein</fullName>
    </submittedName>
</protein>
<evidence type="ECO:0000313" key="1">
    <source>
        <dbReference type="EMBL" id="SPD69097.1"/>
    </source>
</evidence>
<dbReference type="AlphaFoldDB" id="A0A9Q7V3P5"/>
<keyword evidence="1" id="KW-0614">Plasmid</keyword>
<evidence type="ECO:0000313" key="2">
    <source>
        <dbReference type="Proteomes" id="UP000254259"/>
    </source>
</evidence>
<reference evidence="1 2" key="1">
    <citation type="submission" date="2018-01" db="EMBL/GenBank/DDBJ databases">
        <authorList>
            <person name="Clerissi C."/>
        </authorList>
    </citation>
    <scope>NUCLEOTIDE SEQUENCE [LARGE SCALE GENOMIC DNA]</scope>
    <source>
        <strain evidence="1">Cupriavidus taiwanensis SWF 66322</strain>
        <plasmid evidence="2">cbm2636p</plasmid>
    </source>
</reference>
<organism evidence="1 2">
    <name type="scientific">Cupriavidus taiwanensis</name>
    <dbReference type="NCBI Taxonomy" id="164546"/>
    <lineage>
        <taxon>Bacteria</taxon>
        <taxon>Pseudomonadati</taxon>
        <taxon>Pseudomonadota</taxon>
        <taxon>Betaproteobacteria</taxon>
        <taxon>Burkholderiales</taxon>
        <taxon>Burkholderiaceae</taxon>
        <taxon>Cupriavidus</taxon>
    </lineage>
</organism>
<dbReference type="EMBL" id="LT984815">
    <property type="protein sequence ID" value="SPD69097.1"/>
    <property type="molecule type" value="Genomic_DNA"/>
</dbReference>
<proteinExistence type="predicted"/>
<dbReference type="Proteomes" id="UP000254259">
    <property type="component" value="Plasmid CBM2636p"/>
</dbReference>
<accession>A0A9Q7V3P5</accession>
<name>A0A9Q7V3P5_9BURK</name>
<sequence>MEIKHRCDLAWLEAVESGNDHRPREGQAGYVLRSRSSSGLTRSGKQLATGLKVGASYFPCIFWRYDPESFWLSRTYGCTVGP</sequence>
<geneLocation type="plasmid" evidence="2">
    <name>cbm2636p</name>
</geneLocation>